<dbReference type="InterPro" id="IPR036465">
    <property type="entry name" value="vWFA_dom_sf"/>
</dbReference>
<dbReference type="OrthoDB" id="2142040at2759"/>
<accession>A0A4S2N414</accession>
<dbReference type="STRING" id="341454.A0A4S2N414"/>
<dbReference type="AlphaFoldDB" id="A0A4S2N414"/>
<dbReference type="PANTHER" id="PTHR34706">
    <property type="entry name" value="SLR1338 PROTEIN"/>
    <property type="match status" value="1"/>
</dbReference>
<dbReference type="SUPFAM" id="SSF53300">
    <property type="entry name" value="vWA-like"/>
    <property type="match status" value="1"/>
</dbReference>
<evidence type="ECO:0000256" key="1">
    <source>
        <dbReference type="SAM" id="MobiDB-lite"/>
    </source>
</evidence>
<feature type="domain" description="VWFA" evidence="2">
    <location>
        <begin position="340"/>
        <end position="542"/>
    </location>
</feature>
<feature type="compositionally biased region" description="Low complexity" evidence="1">
    <location>
        <begin position="108"/>
        <end position="128"/>
    </location>
</feature>
<feature type="compositionally biased region" description="Basic residues" evidence="1">
    <location>
        <begin position="48"/>
        <end position="58"/>
    </location>
</feature>
<evidence type="ECO:0000259" key="2">
    <source>
        <dbReference type="PROSITE" id="PS50234"/>
    </source>
</evidence>
<dbReference type="PANTHER" id="PTHR34706:SF1">
    <property type="entry name" value="VWFA DOMAIN-CONTAINING PROTEIN"/>
    <property type="match status" value="1"/>
</dbReference>
<sequence>MRSLRRLSWAQPAPQQPTHNHHHHHHRSEDHSDNDSSVSKEVREESRRHRRHRSRREKKYSSNPLGGFVPIAAAPTTAVTKYGYPAFPGDRPQRSGSASSRESRSTEASEGGISITGPASGSSGTTASRKSRKAGSKSSSSSAAQTAPISVRPRSATHTAVPIIRTTPPTPSPLTQAKRAVTQPAHVSELPTPEPLNIVKQNPPMEQSRRNSYVPYHPASPVAEVHPALRAGSPNPPSPPSSSSQTMAQPNRRISTGPIPPPTPTSPTSAQMPSPFAPPQSPTTYYPHSPPTHYPPGPSAFHIQTSPISPSSPHHFISTHPPHRHNSTKEDPYDFLRLFDTIFLIDDSLSMSTGNRWSLTASALSRFSSIAAHYDTDGIDIHFLNSPITGHNLTTSAAVLALFNRVHPSLGTPIGTALDRILRPYVAQYESIALAEAGKSLDRRRPNLKPLNVVVITDGEATDDPESVIVDMARRLERANAPLHQVGIQFLQVGDEVEAREALRELDDALSGMYGIRDMVDTTVWEEGEGGEVTAEVVLKALLGGVNRRWDRKRV</sequence>
<reference evidence="3 4" key="1">
    <citation type="submission" date="2019-04" db="EMBL/GenBank/DDBJ databases">
        <title>Comparative genomics and transcriptomics to analyze fruiting body development in filamentous ascomycetes.</title>
        <authorList>
            <consortium name="DOE Joint Genome Institute"/>
            <person name="Lutkenhaus R."/>
            <person name="Traeger S."/>
            <person name="Breuer J."/>
            <person name="Kuo A."/>
            <person name="Lipzen A."/>
            <person name="Pangilinan J."/>
            <person name="Dilworth D."/>
            <person name="Sandor L."/>
            <person name="Poggeler S."/>
            <person name="Barry K."/>
            <person name="Grigoriev I.V."/>
            <person name="Nowrousian M."/>
        </authorList>
    </citation>
    <scope>NUCLEOTIDE SEQUENCE [LARGE SCALE GENOMIC DNA]</scope>
    <source>
        <strain evidence="3 4">CBS 389.68</strain>
    </source>
</reference>
<feature type="compositionally biased region" description="Low complexity" evidence="1">
    <location>
        <begin position="69"/>
        <end position="80"/>
    </location>
</feature>
<feature type="compositionally biased region" description="Pro residues" evidence="1">
    <location>
        <begin position="288"/>
        <end position="298"/>
    </location>
</feature>
<evidence type="ECO:0000313" key="3">
    <source>
        <dbReference type="EMBL" id="TGZ83806.1"/>
    </source>
</evidence>
<evidence type="ECO:0000313" key="4">
    <source>
        <dbReference type="Proteomes" id="UP000298138"/>
    </source>
</evidence>
<name>A0A4S2N414_9PEZI</name>
<feature type="region of interest" description="Disordered" evidence="1">
    <location>
        <begin position="1"/>
        <end position="329"/>
    </location>
</feature>
<feature type="compositionally biased region" description="Basic and acidic residues" evidence="1">
    <location>
        <begin position="27"/>
        <end position="47"/>
    </location>
</feature>
<feature type="compositionally biased region" description="Polar residues" evidence="1">
    <location>
        <begin position="245"/>
        <end position="254"/>
    </location>
</feature>
<proteinExistence type="predicted"/>
<feature type="compositionally biased region" description="Low complexity" evidence="1">
    <location>
        <begin position="302"/>
        <end position="320"/>
    </location>
</feature>
<dbReference type="InterPro" id="IPR002035">
    <property type="entry name" value="VWF_A"/>
</dbReference>
<dbReference type="Gene3D" id="3.40.50.410">
    <property type="entry name" value="von Willebrand factor, type A domain"/>
    <property type="match status" value="1"/>
</dbReference>
<dbReference type="InParanoid" id="A0A4S2N414"/>
<keyword evidence="4" id="KW-1185">Reference proteome</keyword>
<dbReference type="EMBL" id="ML220113">
    <property type="protein sequence ID" value="TGZ83806.1"/>
    <property type="molecule type" value="Genomic_DNA"/>
</dbReference>
<gene>
    <name evidence="3" type="ORF">EX30DRAFT_361818</name>
</gene>
<dbReference type="Proteomes" id="UP000298138">
    <property type="component" value="Unassembled WGS sequence"/>
</dbReference>
<dbReference type="PROSITE" id="PS50234">
    <property type="entry name" value="VWFA"/>
    <property type="match status" value="1"/>
</dbReference>
<organism evidence="3 4">
    <name type="scientific">Ascodesmis nigricans</name>
    <dbReference type="NCBI Taxonomy" id="341454"/>
    <lineage>
        <taxon>Eukaryota</taxon>
        <taxon>Fungi</taxon>
        <taxon>Dikarya</taxon>
        <taxon>Ascomycota</taxon>
        <taxon>Pezizomycotina</taxon>
        <taxon>Pezizomycetes</taxon>
        <taxon>Pezizales</taxon>
        <taxon>Ascodesmidaceae</taxon>
        <taxon>Ascodesmis</taxon>
    </lineage>
</organism>
<protein>
    <recommendedName>
        <fullName evidence="2">VWFA domain-containing protein</fullName>
    </recommendedName>
</protein>